<dbReference type="GO" id="GO:0016787">
    <property type="term" value="F:hydrolase activity"/>
    <property type="evidence" value="ECO:0007669"/>
    <property type="project" value="UniProtKB-KW"/>
</dbReference>
<evidence type="ECO:0000259" key="2">
    <source>
        <dbReference type="Pfam" id="PF07859"/>
    </source>
</evidence>
<evidence type="ECO:0000313" key="4">
    <source>
        <dbReference type="Proteomes" id="UP000807371"/>
    </source>
</evidence>
<dbReference type="RefSeq" id="WP_197991595.1">
    <property type="nucleotide sequence ID" value="NZ_JACYXC010000001.1"/>
</dbReference>
<reference evidence="3 4" key="1">
    <citation type="submission" date="2020-09" db="EMBL/GenBank/DDBJ databases">
        <title>Biosynthesis of the nuclear factor of activated T cells inhibitor NFAT-133 and its congeners in Streptomyces pactum.</title>
        <authorList>
            <person name="Zhou W."/>
            <person name="Posri P."/>
            <person name="Abugrain M.E."/>
            <person name="Weisberg A.J."/>
            <person name="Chang J.H."/>
            <person name="Mahmud T."/>
        </authorList>
    </citation>
    <scope>NUCLEOTIDE SEQUENCE [LARGE SCALE GENOMIC DNA]</scope>
    <source>
        <strain evidence="3 4">ATCC 27456</strain>
    </source>
</reference>
<protein>
    <submittedName>
        <fullName evidence="3">Alpha/beta hydrolase</fullName>
    </submittedName>
</protein>
<proteinExistence type="predicted"/>
<keyword evidence="4" id="KW-1185">Reference proteome</keyword>
<dbReference type="InterPro" id="IPR029058">
    <property type="entry name" value="AB_hydrolase_fold"/>
</dbReference>
<dbReference type="EMBL" id="JACYXC010000001">
    <property type="protein sequence ID" value="MBH5338432.1"/>
    <property type="molecule type" value="Genomic_DNA"/>
</dbReference>
<comment type="caution">
    <text evidence="3">The sequence shown here is derived from an EMBL/GenBank/DDBJ whole genome shotgun (WGS) entry which is preliminary data.</text>
</comment>
<dbReference type="InterPro" id="IPR013094">
    <property type="entry name" value="AB_hydrolase_3"/>
</dbReference>
<feature type="domain" description="Alpha/beta hydrolase fold-3" evidence="2">
    <location>
        <begin position="92"/>
        <end position="299"/>
    </location>
</feature>
<dbReference type="Gene3D" id="3.40.50.1820">
    <property type="entry name" value="alpha/beta hydrolase"/>
    <property type="match status" value="1"/>
</dbReference>
<dbReference type="PANTHER" id="PTHR48081:SF8">
    <property type="entry name" value="ALPHA_BETA HYDROLASE FOLD-3 DOMAIN-CONTAINING PROTEIN-RELATED"/>
    <property type="match status" value="1"/>
</dbReference>
<dbReference type="Proteomes" id="UP000807371">
    <property type="component" value="Unassembled WGS sequence"/>
</dbReference>
<dbReference type="PANTHER" id="PTHR48081">
    <property type="entry name" value="AB HYDROLASE SUPERFAMILY PROTEIN C4A8.06C"/>
    <property type="match status" value="1"/>
</dbReference>
<dbReference type="Pfam" id="PF07859">
    <property type="entry name" value="Abhydrolase_3"/>
    <property type="match status" value="1"/>
</dbReference>
<gene>
    <name evidence="3" type="ORF">IHE55_28045</name>
</gene>
<name>A0ABS0NTM8_9ACTN</name>
<organism evidence="3 4">
    <name type="scientific">Streptomyces pactum</name>
    <dbReference type="NCBI Taxonomy" id="68249"/>
    <lineage>
        <taxon>Bacteria</taxon>
        <taxon>Bacillati</taxon>
        <taxon>Actinomycetota</taxon>
        <taxon>Actinomycetes</taxon>
        <taxon>Kitasatosporales</taxon>
        <taxon>Streptomycetaceae</taxon>
        <taxon>Streptomyces</taxon>
    </lineage>
</organism>
<keyword evidence="1 3" id="KW-0378">Hydrolase</keyword>
<dbReference type="InterPro" id="IPR050300">
    <property type="entry name" value="GDXG_lipolytic_enzyme"/>
</dbReference>
<sequence>MRVTPVPYDPALGAVLDAMSRDDASAARPPTVAALRDSAAAFPLPPVADVIGGRAIDAEERTVPGPAGAPGLDVTVLRPRHPGPAVVPGLYNIHGGGMISGHRHQDTARLADLVEQLGVVAVNVEYRLAPEHPDPAPVEDCYAGLRWMLEHAGELGVDPERVVVMGGSAGGGLSAGVALLARDRGGPAPAGQLLLCPMLDDRNTTVSSHQYAASGTWRRETNILAWRALLGERAGDPAADVSVYAAPARAADLSGLPPAFVEAGSAELFRDEDVAYASRIWAAGGQAELHIWQGAFHGFDVFAPDHEVTRAALAARRSWLRRVLRL</sequence>
<evidence type="ECO:0000256" key="1">
    <source>
        <dbReference type="ARBA" id="ARBA00022801"/>
    </source>
</evidence>
<evidence type="ECO:0000313" key="3">
    <source>
        <dbReference type="EMBL" id="MBH5338432.1"/>
    </source>
</evidence>
<dbReference type="SUPFAM" id="SSF53474">
    <property type="entry name" value="alpha/beta-Hydrolases"/>
    <property type="match status" value="1"/>
</dbReference>
<accession>A0ABS0NTM8</accession>